<evidence type="ECO:0000313" key="2">
    <source>
        <dbReference type="Proteomes" id="UP001281761"/>
    </source>
</evidence>
<keyword evidence="2" id="KW-1185">Reference proteome</keyword>
<proteinExistence type="predicted"/>
<dbReference type="Proteomes" id="UP001281761">
    <property type="component" value="Unassembled WGS sequence"/>
</dbReference>
<reference evidence="1 2" key="1">
    <citation type="journal article" date="2022" name="bioRxiv">
        <title>Genomics of Preaxostyla Flagellates Illuminates Evolutionary Transitions and the Path Towards Mitochondrial Loss.</title>
        <authorList>
            <person name="Novak L.V.F."/>
            <person name="Treitli S.C."/>
            <person name="Pyrih J."/>
            <person name="Halakuc P."/>
            <person name="Pipaliya S.V."/>
            <person name="Vacek V."/>
            <person name="Brzon O."/>
            <person name="Soukal P."/>
            <person name="Eme L."/>
            <person name="Dacks J.B."/>
            <person name="Karnkowska A."/>
            <person name="Elias M."/>
            <person name="Hampl V."/>
        </authorList>
    </citation>
    <scope>NUCLEOTIDE SEQUENCE [LARGE SCALE GENOMIC DNA]</scope>
    <source>
        <strain evidence="1">NAU3</strain>
        <tissue evidence="1">Gut</tissue>
    </source>
</reference>
<evidence type="ECO:0000313" key="1">
    <source>
        <dbReference type="EMBL" id="KAK2941929.1"/>
    </source>
</evidence>
<name>A0ABQ9WR18_9EUKA</name>
<comment type="caution">
    <text evidence="1">The sequence shown here is derived from an EMBL/GenBank/DDBJ whole genome shotgun (WGS) entry which is preliminary data.</text>
</comment>
<dbReference type="SUPFAM" id="SSF48371">
    <property type="entry name" value="ARM repeat"/>
    <property type="match status" value="1"/>
</dbReference>
<dbReference type="Gene3D" id="3.40.50.1820">
    <property type="entry name" value="alpha/beta hydrolase"/>
    <property type="match status" value="1"/>
</dbReference>
<dbReference type="EMBL" id="JARBJD010000450">
    <property type="protein sequence ID" value="KAK2941929.1"/>
    <property type="molecule type" value="Genomic_DNA"/>
</dbReference>
<sequence>MTIWPRVIQMRAGTLPSPFSADIPTVPTLQEPFLHFDAKSKLSFEDKSRLYNSLVDLVKADYPFDNSLQDKAGNQFVKKLVTDLVPSSDGSTSGFVESILTLLSSPHSTVAAAALSFLNSTVEVSKPAIRSRLVKYMLYEWMGETAEAIQSGQRMMQELLSENFEDKLEQILMNDKSVDRGGSVVPWKHIDTKFHHPDNRMTIIPRVIQMRAGTLPSQFSADVPIVTTLQEPFLHFDVHSEFSFEDNSRIYNSLVDLVKTDYQFDNALQERAVQFLKSHEPYNNQLASKLVTELVPSSDRSTSGFIDSIATLLSSPHSTVMAAAMSFLRQTILFSSPAIRSPRHPHSAQHFLLPTSLPSAEKSSVLPPITGCEERSEIKLGVLCPLIFASLWTSLSQHICILVDQAPLPHVFTPLSPNLAFPLPSEYDWRLVNVNDNPTFPSDKDLKTRDEPAFRANNNKKVVLCGHSTDDIITYRFLTSSVVDQSWIDTYIFAVITSGAPFGGAPMADGTLTQDCACLHWMIPNKNTFDDDCVVVRLKILSPPPLQHILPSPTLPLSHLSACKGDNVCKIFMKNMTWTDNKAGKACVKTAVQRTRNNTDQPLVLPKVMTHVMYSIGINATAGVILNATSQRWSSDTHSDYYMDGDGTVPTVSLSITPLVERHLARLVPHIPWL</sequence>
<dbReference type="Pfam" id="PF02450">
    <property type="entry name" value="LCAT"/>
    <property type="match status" value="1"/>
</dbReference>
<accession>A0ABQ9WR18</accession>
<organism evidence="1 2">
    <name type="scientific">Blattamonas nauphoetae</name>
    <dbReference type="NCBI Taxonomy" id="2049346"/>
    <lineage>
        <taxon>Eukaryota</taxon>
        <taxon>Metamonada</taxon>
        <taxon>Preaxostyla</taxon>
        <taxon>Oxymonadida</taxon>
        <taxon>Blattamonas</taxon>
    </lineage>
</organism>
<dbReference type="InterPro" id="IPR016024">
    <property type="entry name" value="ARM-type_fold"/>
</dbReference>
<gene>
    <name evidence="1" type="ORF">BLNAU_23165</name>
</gene>
<dbReference type="InterPro" id="IPR029058">
    <property type="entry name" value="AB_hydrolase_fold"/>
</dbReference>
<dbReference type="InterPro" id="IPR003386">
    <property type="entry name" value="LACT/PDAT_acylTrfase"/>
</dbReference>
<protein>
    <submittedName>
        <fullName evidence="1">Uncharacterized protein</fullName>
    </submittedName>
</protein>
<dbReference type="PANTHER" id="PTHR11440">
    <property type="entry name" value="LECITHIN-CHOLESTEROL ACYLTRANSFERASE-RELATED"/>
    <property type="match status" value="1"/>
</dbReference>